<evidence type="ECO:0000256" key="1">
    <source>
        <dbReference type="SAM" id="MobiDB-lite"/>
    </source>
</evidence>
<gene>
    <name evidence="2" type="ORF">AZ78_2005</name>
</gene>
<evidence type="ECO:0000313" key="2">
    <source>
        <dbReference type="EMBL" id="KWS04456.1"/>
    </source>
</evidence>
<dbReference type="EMBL" id="JAJA02000001">
    <property type="protein sequence ID" value="KWS04456.1"/>
    <property type="molecule type" value="Genomic_DNA"/>
</dbReference>
<dbReference type="AlphaFoldDB" id="A0A108U8E0"/>
<proteinExistence type="predicted"/>
<name>A0A108U8E0_9GAMM</name>
<evidence type="ECO:0000313" key="3">
    <source>
        <dbReference type="Proteomes" id="UP000023435"/>
    </source>
</evidence>
<feature type="region of interest" description="Disordered" evidence="1">
    <location>
        <begin position="1"/>
        <end position="34"/>
    </location>
</feature>
<comment type="caution">
    <text evidence="2">The sequence shown here is derived from an EMBL/GenBank/DDBJ whole genome shotgun (WGS) entry which is preliminary data.</text>
</comment>
<sequence length="190" mass="21208">MHGAETPTHHRRRTARAASPMARPCPRGRESRSLLAGCRAARDARSGTVRSAHRAGTDGHDGVRRAATPAVFLRRLLRAGTARCATRGCRQVFGLGTRSEKRAKRSERRGVTRFSLFFARVPFLLPGSLPRRTAQCHDPFVSHTAAGQRRLRTTRERDSYRLPFSADLAIGTDEHNIVWLRDFVNAICGR</sequence>
<dbReference type="Proteomes" id="UP000023435">
    <property type="component" value="Unassembled WGS sequence"/>
</dbReference>
<accession>A0A108U8E0</accession>
<keyword evidence="3" id="KW-1185">Reference proteome</keyword>
<reference evidence="2 3" key="1">
    <citation type="journal article" date="2014" name="Genome Announc.">
        <title>Draft Genome Sequence of Lysobacter capsici AZ78, a Bacterium Antagonistic to Plant-Pathogenic Oomycetes.</title>
        <authorList>
            <person name="Puopolo G."/>
            <person name="Sonego P."/>
            <person name="Engelen K."/>
            <person name="Pertot I."/>
        </authorList>
    </citation>
    <scope>NUCLEOTIDE SEQUENCE [LARGE SCALE GENOMIC DNA]</scope>
    <source>
        <strain evidence="2 3">AZ78</strain>
    </source>
</reference>
<organism evidence="2 3">
    <name type="scientific">Lysobacter capsici AZ78</name>
    <dbReference type="NCBI Taxonomy" id="1444315"/>
    <lineage>
        <taxon>Bacteria</taxon>
        <taxon>Pseudomonadati</taxon>
        <taxon>Pseudomonadota</taxon>
        <taxon>Gammaproteobacteria</taxon>
        <taxon>Lysobacterales</taxon>
        <taxon>Lysobacteraceae</taxon>
        <taxon>Lysobacter</taxon>
    </lineage>
</organism>
<protein>
    <submittedName>
        <fullName evidence="2">Uncharacterized protein</fullName>
    </submittedName>
</protein>